<proteinExistence type="predicted"/>
<evidence type="ECO:0000256" key="2">
    <source>
        <dbReference type="ARBA" id="ARBA00022448"/>
    </source>
</evidence>
<feature type="transmembrane region" description="Helical" evidence="7">
    <location>
        <begin position="116"/>
        <end position="137"/>
    </location>
</feature>
<feature type="transmembrane region" description="Helical" evidence="7">
    <location>
        <begin position="6"/>
        <end position="28"/>
    </location>
</feature>
<evidence type="ECO:0000256" key="5">
    <source>
        <dbReference type="ARBA" id="ARBA00022989"/>
    </source>
</evidence>
<evidence type="ECO:0000313" key="8">
    <source>
        <dbReference type="EMBL" id="KJU82368.1"/>
    </source>
</evidence>
<dbReference type="EMBL" id="LACI01002343">
    <property type="protein sequence ID" value="KJU82368.1"/>
    <property type="molecule type" value="Genomic_DNA"/>
</dbReference>
<feature type="transmembrane region" description="Helical" evidence="7">
    <location>
        <begin position="149"/>
        <end position="167"/>
    </location>
</feature>
<dbReference type="Proteomes" id="UP000033423">
    <property type="component" value="Unassembled WGS sequence"/>
</dbReference>
<dbReference type="PATRIC" id="fig|29290.4.peg.7209"/>
<feature type="transmembrane region" description="Helical" evidence="7">
    <location>
        <begin position="174"/>
        <end position="192"/>
    </location>
</feature>
<feature type="transmembrane region" description="Helical" evidence="7">
    <location>
        <begin position="298"/>
        <end position="327"/>
    </location>
</feature>
<feature type="transmembrane region" description="Helical" evidence="7">
    <location>
        <begin position="212"/>
        <end position="234"/>
    </location>
</feature>
<evidence type="ECO:0000256" key="6">
    <source>
        <dbReference type="ARBA" id="ARBA00023136"/>
    </source>
</evidence>
<evidence type="ECO:0000256" key="7">
    <source>
        <dbReference type="SAM" id="Phobius"/>
    </source>
</evidence>
<dbReference type="GO" id="GO:0015293">
    <property type="term" value="F:symporter activity"/>
    <property type="evidence" value="ECO:0007669"/>
    <property type="project" value="UniProtKB-KW"/>
</dbReference>
<name>A0A0F3GNX1_9BACT</name>
<feature type="transmembrane region" description="Helical" evidence="7">
    <location>
        <begin position="348"/>
        <end position="374"/>
    </location>
</feature>
<dbReference type="GO" id="GO:0015086">
    <property type="term" value="F:cadmium ion transmembrane transporter activity"/>
    <property type="evidence" value="ECO:0007669"/>
    <property type="project" value="TreeGrafter"/>
</dbReference>
<dbReference type="GO" id="GO:0034755">
    <property type="term" value="P:iron ion transmembrane transport"/>
    <property type="evidence" value="ECO:0007669"/>
    <property type="project" value="TreeGrafter"/>
</dbReference>
<dbReference type="GO" id="GO:0005886">
    <property type="term" value="C:plasma membrane"/>
    <property type="evidence" value="ECO:0007669"/>
    <property type="project" value="TreeGrafter"/>
</dbReference>
<keyword evidence="9" id="KW-1185">Reference proteome</keyword>
<dbReference type="NCBIfam" id="NF037982">
    <property type="entry name" value="Nramp_1"/>
    <property type="match status" value="1"/>
</dbReference>
<feature type="transmembrane region" description="Helical" evidence="7">
    <location>
        <begin position="35"/>
        <end position="52"/>
    </location>
</feature>
<evidence type="ECO:0000256" key="1">
    <source>
        <dbReference type="ARBA" id="ARBA00004141"/>
    </source>
</evidence>
<keyword evidence="4" id="KW-0769">Symport</keyword>
<organism evidence="8 9">
    <name type="scientific">Candidatus Magnetobacterium bavaricum</name>
    <dbReference type="NCBI Taxonomy" id="29290"/>
    <lineage>
        <taxon>Bacteria</taxon>
        <taxon>Pseudomonadati</taxon>
        <taxon>Nitrospirota</taxon>
        <taxon>Thermodesulfovibrionia</taxon>
        <taxon>Thermodesulfovibrionales</taxon>
        <taxon>Candidatus Magnetobacteriaceae</taxon>
        <taxon>Candidatus Magnetobacterium</taxon>
    </lineage>
</organism>
<feature type="transmembrane region" description="Helical" evidence="7">
    <location>
        <begin position="255"/>
        <end position="278"/>
    </location>
</feature>
<reference evidence="8 9" key="1">
    <citation type="submission" date="2015-02" db="EMBL/GenBank/DDBJ databases">
        <title>Single-cell genomics of uncultivated deep-branching MTB reveals a conserved set of magnetosome genes.</title>
        <authorList>
            <person name="Kolinko S."/>
            <person name="Richter M."/>
            <person name="Glockner F.O."/>
            <person name="Brachmann A."/>
            <person name="Schuler D."/>
        </authorList>
    </citation>
    <scope>NUCLEOTIDE SEQUENCE [LARGE SCALE GENOMIC DNA]</scope>
    <source>
        <strain evidence="8">TM-1</strain>
    </source>
</reference>
<evidence type="ECO:0000256" key="3">
    <source>
        <dbReference type="ARBA" id="ARBA00022692"/>
    </source>
</evidence>
<dbReference type="InterPro" id="IPR001046">
    <property type="entry name" value="NRAMP_fam"/>
</dbReference>
<sequence length="436" mass="48205">MPLHVVKYNWLFVLSIGEVISTSWEWIYMTTRRRSFIILLSIIGPGIITANVDNDAGGITTYSLAGAHFGYSLLWSLIPITIALIVVQEMSSRMGVVTGKGLAELIRENYGVKMTFWLMLALSVTNIGNTAAEFAGWAASNELFGLNKYISVPLGAMLAWLLVVKGTYQVVEKVFLAVCVVYLVYIPAAFMAKPQWTQVAVEMIRPSFRFDTAYIVMLIGMIGTTIAPWMQFYLQSSIVEKGIKKETYWAARIDVVFGCFMVDIIALFIIVTCGATLFKTGVHVDTAKDVAVALEPMAGRYASILFGIGLANASLFSASILPLATAYSICEGMGFESGVNKSFRDAPIFMTLYTVFIVIGAMIVLVPGIPLIAIMWMSQVLNGVLLPFVLVFMLLLINKKDLMGDYINRKTFNWIAWTTTIIMVALTLLFLVSIFF</sequence>
<keyword evidence="5 7" id="KW-1133">Transmembrane helix</keyword>
<evidence type="ECO:0000313" key="9">
    <source>
        <dbReference type="Proteomes" id="UP000033423"/>
    </source>
</evidence>
<feature type="transmembrane region" description="Helical" evidence="7">
    <location>
        <begin position="411"/>
        <end position="435"/>
    </location>
</feature>
<dbReference type="PANTHER" id="PTHR11706:SF33">
    <property type="entry name" value="NATURAL RESISTANCE-ASSOCIATED MACROPHAGE PROTEIN 2"/>
    <property type="match status" value="1"/>
</dbReference>
<accession>A0A0F3GNX1</accession>
<dbReference type="GO" id="GO:0005384">
    <property type="term" value="F:manganese ion transmembrane transporter activity"/>
    <property type="evidence" value="ECO:0007669"/>
    <property type="project" value="TreeGrafter"/>
</dbReference>
<dbReference type="PANTHER" id="PTHR11706">
    <property type="entry name" value="SOLUTE CARRIER PROTEIN FAMILY 11 MEMBER"/>
    <property type="match status" value="1"/>
</dbReference>
<comment type="caution">
    <text evidence="8">The sequence shown here is derived from an EMBL/GenBank/DDBJ whole genome shotgun (WGS) entry which is preliminary data.</text>
</comment>
<evidence type="ECO:0000256" key="4">
    <source>
        <dbReference type="ARBA" id="ARBA00022847"/>
    </source>
</evidence>
<keyword evidence="6 7" id="KW-0472">Membrane</keyword>
<feature type="transmembrane region" description="Helical" evidence="7">
    <location>
        <begin position="64"/>
        <end position="87"/>
    </location>
</feature>
<keyword evidence="3 7" id="KW-0812">Transmembrane</keyword>
<keyword evidence="2" id="KW-0813">Transport</keyword>
<gene>
    <name evidence="8" type="ORF">MBAV_005436</name>
</gene>
<dbReference type="AlphaFoldDB" id="A0A0F3GNX1"/>
<dbReference type="Pfam" id="PF01566">
    <property type="entry name" value="Nramp"/>
    <property type="match status" value="1"/>
</dbReference>
<feature type="transmembrane region" description="Helical" evidence="7">
    <location>
        <begin position="380"/>
        <end position="399"/>
    </location>
</feature>
<comment type="subcellular location">
    <subcellularLocation>
        <location evidence="1">Membrane</location>
        <topology evidence="1">Multi-pass membrane protein</topology>
    </subcellularLocation>
</comment>
<protein>
    <submittedName>
        <fullName evidence="8">Mn2+ and Fe2+ transporters of the NRAMP family</fullName>
    </submittedName>
</protein>